<dbReference type="GO" id="GO:0051015">
    <property type="term" value="F:actin filament binding"/>
    <property type="evidence" value="ECO:0007669"/>
    <property type="project" value="TreeGrafter"/>
</dbReference>
<dbReference type="PRINTS" id="PR00191">
    <property type="entry name" value="FACTINCAPA"/>
</dbReference>
<dbReference type="InterPro" id="IPR037282">
    <property type="entry name" value="CapZ_alpha/beta"/>
</dbReference>
<comment type="subunit">
    <text evidence="6">Heterodimer of an alpha and a beta subunit.</text>
</comment>
<dbReference type="GO" id="GO:0008290">
    <property type="term" value="C:F-actin capping protein complex"/>
    <property type="evidence" value="ECO:0007669"/>
    <property type="project" value="UniProtKB-UniRule"/>
</dbReference>
<dbReference type="Gene3D" id="3.90.1150.210">
    <property type="entry name" value="F-actin capping protein, beta subunit"/>
    <property type="match status" value="1"/>
</dbReference>
<keyword evidence="4 6" id="KW-0009">Actin-binding</keyword>
<sequence length="278" mass="31749">MDSVSIEDKVKIASDFLLSSPPGEVNDVFNGNVRTLVDNDEGLQDGILQALEQYNTEQHITVTPSGLDYDVIVSKYGKIGQDRYLDPRSKQTFKFDHMRLTASDVEEHTTESQLESLRAAVEKECLAYVNDHFPNGVCTIHCTENEITIAIVDNKYNPNNFWNGRWLASWIYDTQSNEVRGTTKVNVHYYEDGNVQLNAEKNVNATVSKTEDDEQLAKSIVKEISTFDRQYHSSMNESYNDLAENTFKGLRRALPMTRNKMDWNKILNYKIGSELSQK</sequence>
<name>A0A0C9M0R1_9FUNG</name>
<dbReference type="OrthoDB" id="340550at2759"/>
<dbReference type="PANTHER" id="PTHR10653">
    <property type="entry name" value="F-ACTIN-CAPPING PROTEIN SUBUNIT ALPHA"/>
    <property type="match status" value="1"/>
</dbReference>
<comment type="similarity">
    <text evidence="1 6">Belongs to the F-actin-capping protein alpha subunit family.</text>
</comment>
<evidence type="ECO:0000313" key="8">
    <source>
        <dbReference type="Proteomes" id="UP000053815"/>
    </source>
</evidence>
<evidence type="ECO:0000256" key="5">
    <source>
        <dbReference type="ARBA" id="ARBA00025389"/>
    </source>
</evidence>
<evidence type="ECO:0000256" key="4">
    <source>
        <dbReference type="ARBA" id="ARBA00023203"/>
    </source>
</evidence>
<evidence type="ECO:0000313" key="7">
    <source>
        <dbReference type="EMBL" id="GAN01741.1"/>
    </source>
</evidence>
<dbReference type="STRING" id="91626.A0A0C9M0R1"/>
<evidence type="ECO:0000256" key="2">
    <source>
        <dbReference type="ARBA" id="ARBA00014038"/>
    </source>
</evidence>
<organism evidence="7">
    <name type="scientific">Mucor ambiguus</name>
    <dbReference type="NCBI Taxonomy" id="91626"/>
    <lineage>
        <taxon>Eukaryota</taxon>
        <taxon>Fungi</taxon>
        <taxon>Fungi incertae sedis</taxon>
        <taxon>Mucoromycota</taxon>
        <taxon>Mucoromycotina</taxon>
        <taxon>Mucoromycetes</taxon>
        <taxon>Mucorales</taxon>
        <taxon>Mucorineae</taxon>
        <taxon>Mucoraceae</taxon>
        <taxon>Mucor</taxon>
    </lineage>
</organism>
<dbReference type="GO" id="GO:0051016">
    <property type="term" value="P:barbed-end actin filament capping"/>
    <property type="evidence" value="ECO:0007669"/>
    <property type="project" value="UniProtKB-UniRule"/>
</dbReference>
<gene>
    <name evidence="7" type="ORF">MAM1_0011d01176</name>
</gene>
<dbReference type="InterPro" id="IPR002189">
    <property type="entry name" value="CapZ_alpha"/>
</dbReference>
<dbReference type="PROSITE" id="PS00748">
    <property type="entry name" value="F_ACTIN_CAPPING_A_1"/>
    <property type="match status" value="1"/>
</dbReference>
<dbReference type="EMBL" id="DF836300">
    <property type="protein sequence ID" value="GAN01741.1"/>
    <property type="molecule type" value="Genomic_DNA"/>
</dbReference>
<dbReference type="InterPro" id="IPR017865">
    <property type="entry name" value="F-actin_cap_asu_CS"/>
</dbReference>
<reference evidence="7" key="1">
    <citation type="submission" date="2014-09" db="EMBL/GenBank/DDBJ databases">
        <title>Draft genome sequence of an oleaginous Mucoromycotina fungus Mucor ambiguus NBRC6742.</title>
        <authorList>
            <person name="Takeda I."/>
            <person name="Yamane N."/>
            <person name="Morita T."/>
            <person name="Tamano K."/>
            <person name="Machida M."/>
            <person name="Baker S."/>
            <person name="Koike H."/>
        </authorList>
    </citation>
    <scope>NUCLEOTIDE SEQUENCE</scope>
    <source>
        <strain evidence="7">NBRC 6742</strain>
    </source>
</reference>
<evidence type="ECO:0000256" key="6">
    <source>
        <dbReference type="RuleBase" id="RU365077"/>
    </source>
</evidence>
<dbReference type="InterPro" id="IPR042276">
    <property type="entry name" value="CapZ_alpha/beta_2"/>
</dbReference>
<dbReference type="GO" id="GO:0030036">
    <property type="term" value="P:actin cytoskeleton organization"/>
    <property type="evidence" value="ECO:0007669"/>
    <property type="project" value="TreeGrafter"/>
</dbReference>
<dbReference type="Gene3D" id="3.30.1140.60">
    <property type="entry name" value="F-actin capping protein, alpha subunit"/>
    <property type="match status" value="1"/>
</dbReference>
<keyword evidence="3 6" id="KW-0117">Actin capping</keyword>
<dbReference type="Pfam" id="PF01267">
    <property type="entry name" value="F-actin_cap_A"/>
    <property type="match status" value="1"/>
</dbReference>
<accession>A0A0C9M0R1</accession>
<comment type="function">
    <text evidence="5 6">F-actin-capping proteins bind in a Ca(2+)-independent manner to the fast growing ends of actin filaments (barbed end) thereby blocking the exchange of subunits at these ends. Unlike other capping proteins (such as gelsolin and severin), these proteins do not sever actin filaments.</text>
</comment>
<dbReference type="AlphaFoldDB" id="A0A0C9M0R1"/>
<keyword evidence="8" id="KW-1185">Reference proteome</keyword>
<dbReference type="InterPro" id="IPR042489">
    <property type="entry name" value="CapZ_alpha_1"/>
</dbReference>
<evidence type="ECO:0000256" key="3">
    <source>
        <dbReference type="ARBA" id="ARBA00022467"/>
    </source>
</evidence>
<evidence type="ECO:0000256" key="1">
    <source>
        <dbReference type="ARBA" id="ARBA00010479"/>
    </source>
</evidence>
<proteinExistence type="inferred from homology"/>
<dbReference type="GO" id="GO:0030863">
    <property type="term" value="C:cortical cytoskeleton"/>
    <property type="evidence" value="ECO:0007669"/>
    <property type="project" value="TreeGrafter"/>
</dbReference>
<dbReference type="FunFam" id="3.90.1150.210:FF:000003">
    <property type="entry name" value="F-actin-capping protein subunit alpha"/>
    <property type="match status" value="1"/>
</dbReference>
<protein>
    <recommendedName>
        <fullName evidence="2 6">F-actin-capping protein subunit alpha</fullName>
    </recommendedName>
</protein>
<dbReference type="Proteomes" id="UP000053815">
    <property type="component" value="Unassembled WGS sequence"/>
</dbReference>
<dbReference type="SUPFAM" id="SSF90096">
    <property type="entry name" value="Subunits of heterodimeric actin filament capping protein Capz"/>
    <property type="match status" value="1"/>
</dbReference>
<dbReference type="PANTHER" id="PTHR10653:SF0">
    <property type="entry name" value="F-ACTIN-CAPPING PROTEIN SUBUNIT ALPHA"/>
    <property type="match status" value="1"/>
</dbReference>